<dbReference type="EMBL" id="MN740370">
    <property type="protein sequence ID" value="QHU03145.1"/>
    <property type="molecule type" value="Genomic_DNA"/>
</dbReference>
<dbReference type="GO" id="GO:0006529">
    <property type="term" value="P:asparagine biosynthetic process"/>
    <property type="evidence" value="ECO:0007669"/>
    <property type="project" value="UniProtKB-KW"/>
</dbReference>
<evidence type="ECO:0000256" key="4">
    <source>
        <dbReference type="ARBA" id="ARBA00022605"/>
    </source>
</evidence>
<proteinExistence type="predicted"/>
<dbReference type="InterPro" id="IPR029055">
    <property type="entry name" value="Ntn_hydrolases_N"/>
</dbReference>
<dbReference type="GO" id="GO:0005524">
    <property type="term" value="F:ATP binding"/>
    <property type="evidence" value="ECO:0007669"/>
    <property type="project" value="UniProtKB-KW"/>
</dbReference>
<dbReference type="InterPro" id="IPR001962">
    <property type="entry name" value="Asn_synthase"/>
</dbReference>
<dbReference type="InterPro" id="IPR050795">
    <property type="entry name" value="Asn_Synthetase"/>
</dbReference>
<keyword evidence="3" id="KW-0436">Ligase</keyword>
<keyword evidence="8" id="KW-0315">Glutamine amidotransferase</keyword>
<dbReference type="Gene3D" id="3.60.20.10">
    <property type="entry name" value="Glutamine Phosphoribosylpyrophosphate, subunit 1, domain 1"/>
    <property type="match status" value="1"/>
</dbReference>
<dbReference type="PIRSF" id="PIRSF001589">
    <property type="entry name" value="Asn_synthetase_glu-h"/>
    <property type="match status" value="1"/>
</dbReference>
<feature type="domain" description="Glutamine amidotransferase type-2" evidence="11">
    <location>
        <begin position="2"/>
        <end position="197"/>
    </location>
</feature>
<evidence type="ECO:0000256" key="1">
    <source>
        <dbReference type="ARBA" id="ARBA00005187"/>
    </source>
</evidence>
<evidence type="ECO:0000313" key="12">
    <source>
        <dbReference type="EMBL" id="QHU03145.1"/>
    </source>
</evidence>
<dbReference type="Pfam" id="PF13537">
    <property type="entry name" value="GATase_7"/>
    <property type="match status" value="1"/>
</dbReference>
<dbReference type="InterPro" id="IPR017932">
    <property type="entry name" value="GATase_2_dom"/>
</dbReference>
<sequence>MCGILALLNNGNHNTEEEINCAVTSGKPRGPESTHSLKLNNISMHFHRLAINGLETGSDQPLQVENITLICNGEIYNYKELFTMIGVTPKTNSDCEIIAHLYLRYGAEKTLQMLDGVFGFVLHENMNGDNNPSRIVVARDPFGIRPLFKCEKKGENYQQDYIAFSSEVKALSELTKNKQNVKMSTFPPGSYSLYEQPFDDSCYWHETIKNRKYHNLTWRPSVSDKNIQATTLCKYANDIVVSLCKAVRKRVMVTDRPVACLLSGGLDSSLIAALAKNYYTGDLHTYSIGMKGSKDLENARLVADHIGSIHHEVVLTSDEFFNAIPNVIKNIESFDTTTVRASVGNYLVGKYISENSDAKVILNGDGSDEVAGGYIYFLAAPNDLAFDQECRRLLDDIHYFDVLRSDRSISSNGLEPRTPFLDRTFVDTYMSIPANVRNPRSFENRNNNIWDKHAMDYKIKGMDDIASVIKSRPEKLLLRWSFDNLMPNLLPSSVLWRSKEAFSDGVSGDSGSWFEIIHANLNGNDDRMDTYKHFGTEGHMPPTTIEQLYYRRIFCQLYPNCDTTTPYFWMPKWVNATDASARTLKFYTDR</sequence>
<dbReference type="Pfam" id="PF00733">
    <property type="entry name" value="Asn_synthase"/>
    <property type="match status" value="2"/>
</dbReference>
<comment type="pathway">
    <text evidence="1">Amino-acid biosynthesis; L-asparagine biosynthesis; L-asparagine from L-aspartate (L-Gln route): step 1/1.</text>
</comment>
<comment type="catalytic activity">
    <reaction evidence="10">
        <text>L-aspartate + L-glutamine + ATP + H2O = L-asparagine + L-glutamate + AMP + diphosphate + H(+)</text>
        <dbReference type="Rhea" id="RHEA:12228"/>
        <dbReference type="ChEBI" id="CHEBI:15377"/>
        <dbReference type="ChEBI" id="CHEBI:15378"/>
        <dbReference type="ChEBI" id="CHEBI:29985"/>
        <dbReference type="ChEBI" id="CHEBI:29991"/>
        <dbReference type="ChEBI" id="CHEBI:30616"/>
        <dbReference type="ChEBI" id="CHEBI:33019"/>
        <dbReference type="ChEBI" id="CHEBI:58048"/>
        <dbReference type="ChEBI" id="CHEBI:58359"/>
        <dbReference type="ChEBI" id="CHEBI:456215"/>
        <dbReference type="EC" id="6.3.5.4"/>
    </reaction>
</comment>
<dbReference type="CDD" id="cd00712">
    <property type="entry name" value="AsnB"/>
    <property type="match status" value="1"/>
</dbReference>
<dbReference type="GO" id="GO:0005829">
    <property type="term" value="C:cytosol"/>
    <property type="evidence" value="ECO:0007669"/>
    <property type="project" value="TreeGrafter"/>
</dbReference>
<dbReference type="PANTHER" id="PTHR11772">
    <property type="entry name" value="ASPARAGINE SYNTHETASE"/>
    <property type="match status" value="1"/>
</dbReference>
<keyword evidence="7" id="KW-0061">Asparagine biosynthesis</keyword>
<accession>A0A6C0JBF8</accession>
<dbReference type="InterPro" id="IPR014729">
    <property type="entry name" value="Rossmann-like_a/b/a_fold"/>
</dbReference>
<evidence type="ECO:0000259" key="11">
    <source>
        <dbReference type="PROSITE" id="PS51278"/>
    </source>
</evidence>
<dbReference type="AlphaFoldDB" id="A0A6C0JBF8"/>
<dbReference type="GO" id="GO:0004066">
    <property type="term" value="F:asparagine synthase (glutamine-hydrolyzing) activity"/>
    <property type="evidence" value="ECO:0007669"/>
    <property type="project" value="UniProtKB-EC"/>
</dbReference>
<evidence type="ECO:0000256" key="7">
    <source>
        <dbReference type="ARBA" id="ARBA00022888"/>
    </source>
</evidence>
<dbReference type="NCBIfam" id="TIGR01536">
    <property type="entry name" value="asn_synth_AEB"/>
    <property type="match status" value="1"/>
</dbReference>
<evidence type="ECO:0000256" key="9">
    <source>
        <dbReference type="ARBA" id="ARBA00030234"/>
    </source>
</evidence>
<evidence type="ECO:0000256" key="3">
    <source>
        <dbReference type="ARBA" id="ARBA00022598"/>
    </source>
</evidence>
<keyword evidence="4" id="KW-0028">Amino-acid biosynthesis</keyword>
<evidence type="ECO:0000256" key="8">
    <source>
        <dbReference type="ARBA" id="ARBA00022962"/>
    </source>
</evidence>
<dbReference type="SUPFAM" id="SSF56235">
    <property type="entry name" value="N-terminal nucleophile aminohydrolases (Ntn hydrolases)"/>
    <property type="match status" value="1"/>
</dbReference>
<protein>
    <recommendedName>
        <fullName evidence="2">asparagine synthase (glutamine-hydrolyzing)</fullName>
        <ecNumber evidence="2">6.3.5.4</ecNumber>
    </recommendedName>
    <alternativeName>
        <fullName evidence="9">Glutamine-dependent asparagine synthetase</fullName>
    </alternativeName>
</protein>
<dbReference type="PROSITE" id="PS51278">
    <property type="entry name" value="GATASE_TYPE_2"/>
    <property type="match status" value="1"/>
</dbReference>
<keyword evidence="6" id="KW-0067">ATP-binding</keyword>
<organism evidence="12">
    <name type="scientific">viral metagenome</name>
    <dbReference type="NCBI Taxonomy" id="1070528"/>
    <lineage>
        <taxon>unclassified sequences</taxon>
        <taxon>metagenomes</taxon>
        <taxon>organismal metagenomes</taxon>
    </lineage>
</organism>
<dbReference type="InterPro" id="IPR006426">
    <property type="entry name" value="Asn_synth_AEB"/>
</dbReference>
<name>A0A6C0JBF8_9ZZZZ</name>
<reference evidence="12" key="1">
    <citation type="journal article" date="2020" name="Nature">
        <title>Giant virus diversity and host interactions through global metagenomics.</title>
        <authorList>
            <person name="Schulz F."/>
            <person name="Roux S."/>
            <person name="Paez-Espino D."/>
            <person name="Jungbluth S."/>
            <person name="Walsh D.A."/>
            <person name="Denef V.J."/>
            <person name="McMahon K.D."/>
            <person name="Konstantinidis K.T."/>
            <person name="Eloe-Fadrosh E.A."/>
            <person name="Kyrpides N.C."/>
            <person name="Woyke T."/>
        </authorList>
    </citation>
    <scope>NUCLEOTIDE SEQUENCE</scope>
    <source>
        <strain evidence="12">GVMAG-M-3300025890-48</strain>
    </source>
</reference>
<dbReference type="CDD" id="cd01991">
    <property type="entry name" value="Asn_synthase_B_C"/>
    <property type="match status" value="1"/>
</dbReference>
<dbReference type="InterPro" id="IPR033738">
    <property type="entry name" value="AsnB_N"/>
</dbReference>
<dbReference type="Gene3D" id="3.40.50.620">
    <property type="entry name" value="HUPs"/>
    <property type="match status" value="1"/>
</dbReference>
<keyword evidence="5" id="KW-0547">Nucleotide-binding</keyword>
<evidence type="ECO:0000256" key="5">
    <source>
        <dbReference type="ARBA" id="ARBA00022741"/>
    </source>
</evidence>
<evidence type="ECO:0000256" key="10">
    <source>
        <dbReference type="ARBA" id="ARBA00048741"/>
    </source>
</evidence>
<evidence type="ECO:0000256" key="2">
    <source>
        <dbReference type="ARBA" id="ARBA00012737"/>
    </source>
</evidence>
<dbReference type="PANTHER" id="PTHR11772:SF23">
    <property type="entry name" value="ASPARAGINE SYNTHETASE [GLUTAMINE-HYDROLYZING]"/>
    <property type="match status" value="1"/>
</dbReference>
<dbReference type="SUPFAM" id="SSF52402">
    <property type="entry name" value="Adenine nucleotide alpha hydrolases-like"/>
    <property type="match status" value="1"/>
</dbReference>
<dbReference type="EC" id="6.3.5.4" evidence="2"/>
<evidence type="ECO:0000256" key="6">
    <source>
        <dbReference type="ARBA" id="ARBA00022840"/>
    </source>
</evidence>